<evidence type="ECO:0000313" key="11">
    <source>
        <dbReference type="Proteomes" id="UP000192674"/>
    </source>
</evidence>
<dbReference type="PROSITE" id="PS50929">
    <property type="entry name" value="ABC_TM1F"/>
    <property type="match status" value="1"/>
</dbReference>
<dbReference type="Proteomes" id="UP000192674">
    <property type="component" value="Unassembled WGS sequence"/>
</dbReference>
<dbReference type="PROSITE" id="PS00211">
    <property type="entry name" value="ABC_TRANSPORTER_1"/>
    <property type="match status" value="1"/>
</dbReference>
<organism evidence="10 11">
    <name type="scientific">Kibdelosporangium aridum</name>
    <dbReference type="NCBI Taxonomy" id="2030"/>
    <lineage>
        <taxon>Bacteria</taxon>
        <taxon>Bacillati</taxon>
        <taxon>Actinomycetota</taxon>
        <taxon>Actinomycetes</taxon>
        <taxon>Pseudonocardiales</taxon>
        <taxon>Pseudonocardiaceae</taxon>
        <taxon>Kibdelosporangium</taxon>
    </lineage>
</organism>
<name>A0A1W2F216_KIBAR</name>
<dbReference type="EMBL" id="FWXV01000004">
    <property type="protein sequence ID" value="SMD15987.1"/>
    <property type="molecule type" value="Genomic_DNA"/>
</dbReference>
<evidence type="ECO:0000256" key="4">
    <source>
        <dbReference type="ARBA" id="ARBA00022840"/>
    </source>
</evidence>
<reference evidence="10 11" key="1">
    <citation type="submission" date="2017-04" db="EMBL/GenBank/DDBJ databases">
        <authorList>
            <person name="Afonso C.L."/>
            <person name="Miller P.J."/>
            <person name="Scott M.A."/>
            <person name="Spackman E."/>
            <person name="Goraichik I."/>
            <person name="Dimitrov K.M."/>
            <person name="Suarez D.L."/>
            <person name="Swayne D.E."/>
        </authorList>
    </citation>
    <scope>NUCLEOTIDE SEQUENCE [LARGE SCALE GENOMIC DNA]</scope>
    <source>
        <strain evidence="10 11">DSM 43828</strain>
    </source>
</reference>
<dbReference type="Gene3D" id="1.20.1560.10">
    <property type="entry name" value="ABC transporter type 1, transmembrane domain"/>
    <property type="match status" value="1"/>
</dbReference>
<dbReference type="Pfam" id="PF00664">
    <property type="entry name" value="ABC_membrane"/>
    <property type="match status" value="1"/>
</dbReference>
<evidence type="ECO:0000256" key="6">
    <source>
        <dbReference type="ARBA" id="ARBA00023136"/>
    </source>
</evidence>
<keyword evidence="4 10" id="KW-0067">ATP-binding</keyword>
<dbReference type="AlphaFoldDB" id="A0A1W2F216"/>
<keyword evidence="2 7" id="KW-0812">Transmembrane</keyword>
<dbReference type="CDD" id="cd18584">
    <property type="entry name" value="ABC_6TM_AarD_CydD"/>
    <property type="match status" value="1"/>
</dbReference>
<dbReference type="GO" id="GO:0042883">
    <property type="term" value="P:cysteine transport"/>
    <property type="evidence" value="ECO:0007669"/>
    <property type="project" value="InterPro"/>
</dbReference>
<dbReference type="GO" id="GO:0005524">
    <property type="term" value="F:ATP binding"/>
    <property type="evidence" value="ECO:0007669"/>
    <property type="project" value="UniProtKB-KW"/>
</dbReference>
<dbReference type="InterPro" id="IPR014216">
    <property type="entry name" value="ABC_transptr_CydD"/>
</dbReference>
<keyword evidence="5 7" id="KW-1133">Transmembrane helix</keyword>
<dbReference type="GO" id="GO:0140359">
    <property type="term" value="F:ABC-type transporter activity"/>
    <property type="evidence" value="ECO:0007669"/>
    <property type="project" value="InterPro"/>
</dbReference>
<dbReference type="PANTHER" id="PTHR24221">
    <property type="entry name" value="ATP-BINDING CASSETTE SUB-FAMILY B"/>
    <property type="match status" value="1"/>
</dbReference>
<evidence type="ECO:0000256" key="1">
    <source>
        <dbReference type="ARBA" id="ARBA00004651"/>
    </source>
</evidence>
<feature type="transmembrane region" description="Helical" evidence="7">
    <location>
        <begin position="108"/>
        <end position="128"/>
    </location>
</feature>
<keyword evidence="3" id="KW-0547">Nucleotide-binding</keyword>
<evidence type="ECO:0000256" key="5">
    <source>
        <dbReference type="ARBA" id="ARBA00022989"/>
    </source>
</evidence>
<dbReference type="InterPro" id="IPR027417">
    <property type="entry name" value="P-loop_NTPase"/>
</dbReference>
<comment type="subcellular location">
    <subcellularLocation>
        <location evidence="1">Cell membrane</location>
        <topology evidence="1">Multi-pass membrane protein</topology>
    </subcellularLocation>
</comment>
<feature type="transmembrane region" description="Helical" evidence="7">
    <location>
        <begin position="213"/>
        <end position="235"/>
    </location>
</feature>
<evidence type="ECO:0000259" key="8">
    <source>
        <dbReference type="PROSITE" id="PS50893"/>
    </source>
</evidence>
<dbReference type="InterPro" id="IPR003439">
    <property type="entry name" value="ABC_transporter-like_ATP-bd"/>
</dbReference>
<dbReference type="Pfam" id="PF00005">
    <property type="entry name" value="ABC_tran"/>
    <property type="match status" value="1"/>
</dbReference>
<dbReference type="CDD" id="cd03228">
    <property type="entry name" value="ABCC_MRP_Like"/>
    <property type="match status" value="1"/>
</dbReference>
<evidence type="ECO:0000259" key="9">
    <source>
        <dbReference type="PROSITE" id="PS50929"/>
    </source>
</evidence>
<feature type="domain" description="ABC transmembrane type-1" evidence="9">
    <location>
        <begin position="47"/>
        <end position="276"/>
    </location>
</feature>
<evidence type="ECO:0000256" key="3">
    <source>
        <dbReference type="ARBA" id="ARBA00022741"/>
    </source>
</evidence>
<dbReference type="GO" id="GO:0016887">
    <property type="term" value="F:ATP hydrolysis activity"/>
    <property type="evidence" value="ECO:0007669"/>
    <property type="project" value="InterPro"/>
</dbReference>
<evidence type="ECO:0000313" key="10">
    <source>
        <dbReference type="EMBL" id="SMD15987.1"/>
    </source>
</evidence>
<proteinExistence type="predicted"/>
<sequence length="505" mass="54062">MTPDLPGSRRYLYMLCALAACTACLVLAQAELLAGLLTGSVALTLPIAALAARALLLWVQESMSVRFAASAKQHLRTRVLRSAMESPGAQTTLVTRGIDAVGPYLTGYLPQMVISATVPLAVLVRLFIADLTSALIIAATLPLIPVFAVLVGKHTTRQTELQWDLLSRLGGHFLDVVRGMETLMLFKRAGAQARIVREMAVQHADATMRTLRIAFLSALVLELVATLSIALVAVPVGLRLLNGSVDLQTALLVLLLAPEAYLPLRAAGAKFHAAAEGVAVLKNVLTFKEKTPKAVVLTRPPDLRTATIALEGVTVRYPGRTEPAVRNFWLTVEPGERVALIGPSGAGKSTLLSVVLGLTKPTEGRVLIGGADLREVTGWHECLTWVPQQPWLMAASVAENIRLADPQATDVDIERAAQAAALDVCVDRPGRELSSGQRQRVALARALLRRSAPVVLLDEPTARLDTRTEQAVLTASRKLLAGRTALVVAHRPALLPETDRVVRVG</sequence>
<dbReference type="InterPro" id="IPR011527">
    <property type="entry name" value="ABC1_TM_dom"/>
</dbReference>
<keyword evidence="11" id="KW-1185">Reference proteome</keyword>
<feature type="domain" description="ABC transporter" evidence="8">
    <location>
        <begin position="308"/>
        <end position="504"/>
    </location>
</feature>
<dbReference type="RefSeq" id="WP_235038838.1">
    <property type="nucleotide sequence ID" value="NZ_FWXV01000004.1"/>
</dbReference>
<accession>A0A1W2F216</accession>
<gene>
    <name evidence="10" type="ORF">SAMN05661093_05375</name>
</gene>
<keyword evidence="6 7" id="KW-0472">Membrane</keyword>
<dbReference type="PROSITE" id="PS50893">
    <property type="entry name" value="ABC_TRANSPORTER_2"/>
    <property type="match status" value="1"/>
</dbReference>
<dbReference type="SUPFAM" id="SSF52540">
    <property type="entry name" value="P-loop containing nucleoside triphosphate hydrolases"/>
    <property type="match status" value="1"/>
</dbReference>
<feature type="transmembrane region" description="Helical" evidence="7">
    <location>
        <begin position="40"/>
        <end position="59"/>
    </location>
</feature>
<dbReference type="SUPFAM" id="SSF90123">
    <property type="entry name" value="ABC transporter transmembrane region"/>
    <property type="match status" value="1"/>
</dbReference>
<dbReference type="InterPro" id="IPR036640">
    <property type="entry name" value="ABC1_TM_sf"/>
</dbReference>
<feature type="transmembrane region" description="Helical" evidence="7">
    <location>
        <begin position="134"/>
        <end position="152"/>
    </location>
</feature>
<dbReference type="InterPro" id="IPR017871">
    <property type="entry name" value="ABC_transporter-like_CS"/>
</dbReference>
<dbReference type="InterPro" id="IPR003593">
    <property type="entry name" value="AAA+_ATPase"/>
</dbReference>
<dbReference type="InterPro" id="IPR039421">
    <property type="entry name" value="Type_1_exporter"/>
</dbReference>
<evidence type="ECO:0000256" key="7">
    <source>
        <dbReference type="SAM" id="Phobius"/>
    </source>
</evidence>
<dbReference type="Gene3D" id="3.40.50.300">
    <property type="entry name" value="P-loop containing nucleotide triphosphate hydrolases"/>
    <property type="match status" value="1"/>
</dbReference>
<dbReference type="SMART" id="SM00382">
    <property type="entry name" value="AAA"/>
    <property type="match status" value="1"/>
</dbReference>
<dbReference type="NCBIfam" id="TIGR02857">
    <property type="entry name" value="CydD"/>
    <property type="match status" value="1"/>
</dbReference>
<dbReference type="GO" id="GO:0005886">
    <property type="term" value="C:plasma membrane"/>
    <property type="evidence" value="ECO:0007669"/>
    <property type="project" value="UniProtKB-SubCell"/>
</dbReference>
<evidence type="ECO:0000256" key="2">
    <source>
        <dbReference type="ARBA" id="ARBA00022692"/>
    </source>
</evidence>
<dbReference type="PANTHER" id="PTHR24221:SF590">
    <property type="entry name" value="COMPONENT LINKED WITH THE ASSEMBLY OF CYTOCHROME' TRANSPORT TRANSMEMBRANE ATP-BINDING PROTEIN ABC TRANSPORTER CYDD-RELATED"/>
    <property type="match status" value="1"/>
</dbReference>
<protein>
    <submittedName>
        <fullName evidence="10">ATP-binding cassette, subfamily C, CydD</fullName>
    </submittedName>
</protein>